<evidence type="ECO:0000313" key="2">
    <source>
        <dbReference type="EMBL" id="MFD2247602.1"/>
    </source>
</evidence>
<evidence type="ECO:0000313" key="3">
    <source>
        <dbReference type="Proteomes" id="UP001597374"/>
    </source>
</evidence>
<feature type="chain" id="PRO_5047030641" description="Lipocalin-like domain-containing protein" evidence="1">
    <location>
        <begin position="21"/>
        <end position="124"/>
    </location>
</feature>
<evidence type="ECO:0000256" key="1">
    <source>
        <dbReference type="SAM" id="SignalP"/>
    </source>
</evidence>
<comment type="caution">
    <text evidence="2">The sequence shown here is derived from an EMBL/GenBank/DDBJ whole genome shotgun (WGS) entry which is preliminary data.</text>
</comment>
<organism evidence="2 3">
    <name type="scientific">Pontibacter ruber</name>
    <dbReference type="NCBI Taxonomy" id="1343895"/>
    <lineage>
        <taxon>Bacteria</taxon>
        <taxon>Pseudomonadati</taxon>
        <taxon>Bacteroidota</taxon>
        <taxon>Cytophagia</taxon>
        <taxon>Cytophagales</taxon>
        <taxon>Hymenobacteraceae</taxon>
        <taxon>Pontibacter</taxon>
    </lineage>
</organism>
<reference evidence="3" key="1">
    <citation type="journal article" date="2019" name="Int. J. Syst. Evol. Microbiol.">
        <title>The Global Catalogue of Microorganisms (GCM) 10K type strain sequencing project: providing services to taxonomists for standard genome sequencing and annotation.</title>
        <authorList>
            <consortium name="The Broad Institute Genomics Platform"/>
            <consortium name="The Broad Institute Genome Sequencing Center for Infectious Disease"/>
            <person name="Wu L."/>
            <person name="Ma J."/>
        </authorList>
    </citation>
    <scope>NUCLEOTIDE SEQUENCE [LARGE SCALE GENOMIC DNA]</scope>
    <source>
        <strain evidence="3">CGMCC 4.1782</strain>
    </source>
</reference>
<dbReference type="EMBL" id="JBHUIM010000002">
    <property type="protein sequence ID" value="MFD2247602.1"/>
    <property type="molecule type" value="Genomic_DNA"/>
</dbReference>
<sequence>MLTRILSFKLLLFVCLVSVACQKKDETGQSPLDTRLLGKWNVISKTNTKKTGNQETEREQELYDKGEKTYEFTYNNRLVIESKGQLQVMLPVWMEGGKLFIGQDHPDKEPYTITFPGNRAILVS</sequence>
<keyword evidence="3" id="KW-1185">Reference proteome</keyword>
<accession>A0ABW5CYV6</accession>
<proteinExistence type="predicted"/>
<dbReference type="PROSITE" id="PS51257">
    <property type="entry name" value="PROKAR_LIPOPROTEIN"/>
    <property type="match status" value="1"/>
</dbReference>
<name>A0ABW5CYV6_9BACT</name>
<protein>
    <recommendedName>
        <fullName evidence="4">Lipocalin-like domain-containing protein</fullName>
    </recommendedName>
</protein>
<dbReference type="RefSeq" id="WP_250430602.1">
    <property type="nucleotide sequence ID" value="NZ_JALPRR010000003.1"/>
</dbReference>
<feature type="signal peptide" evidence="1">
    <location>
        <begin position="1"/>
        <end position="20"/>
    </location>
</feature>
<gene>
    <name evidence="2" type="ORF">ACFSKP_15145</name>
</gene>
<evidence type="ECO:0008006" key="4">
    <source>
        <dbReference type="Google" id="ProtNLM"/>
    </source>
</evidence>
<keyword evidence="1" id="KW-0732">Signal</keyword>
<dbReference type="Proteomes" id="UP001597374">
    <property type="component" value="Unassembled WGS sequence"/>
</dbReference>